<protein>
    <recommendedName>
        <fullName evidence="12">Riboflavin biosynthesis protein RibD</fullName>
    </recommendedName>
    <domain>
        <recommendedName>
            <fullName evidence="12">Diaminohydroxyphosphoribosylaminopyrimidine deaminase</fullName>
            <shortName evidence="12">DRAP deaminase</shortName>
            <ecNumber evidence="12">3.5.4.26</ecNumber>
        </recommendedName>
        <alternativeName>
            <fullName evidence="12">Riboflavin-specific deaminase</fullName>
        </alternativeName>
    </domain>
    <domain>
        <recommendedName>
            <fullName evidence="12">5-amino-6-(5-phosphoribosylamino)uracil reductase</fullName>
            <ecNumber evidence="12">1.1.1.193</ecNumber>
        </recommendedName>
        <alternativeName>
            <fullName evidence="12">HTP reductase</fullName>
        </alternativeName>
    </domain>
</protein>
<keyword evidence="11" id="KW-0511">Multifunctional enzyme</keyword>
<keyword evidence="10 12" id="KW-0560">Oxidoreductase</keyword>
<dbReference type="InterPro" id="IPR050765">
    <property type="entry name" value="Riboflavin_Biosynth_HTPR"/>
</dbReference>
<dbReference type="InterPro" id="IPR024072">
    <property type="entry name" value="DHFR-like_dom_sf"/>
</dbReference>
<dbReference type="RefSeq" id="WP_311691358.1">
    <property type="nucleotide sequence ID" value="NZ_JAVRHL010000002.1"/>
</dbReference>
<dbReference type="PROSITE" id="PS51747">
    <property type="entry name" value="CYT_DCMP_DEAMINASES_2"/>
    <property type="match status" value="1"/>
</dbReference>
<evidence type="ECO:0000256" key="7">
    <source>
        <dbReference type="ARBA" id="ARBA00022723"/>
    </source>
</evidence>
<evidence type="ECO:0000256" key="6">
    <source>
        <dbReference type="ARBA" id="ARBA00022619"/>
    </source>
</evidence>
<dbReference type="GO" id="GO:0008703">
    <property type="term" value="F:5-amino-6-(5-phosphoribosylamino)uracil reductase activity"/>
    <property type="evidence" value="ECO:0007669"/>
    <property type="project" value="UniProtKB-EC"/>
</dbReference>
<dbReference type="CDD" id="cd01284">
    <property type="entry name" value="Riboflavin_deaminase-reductase"/>
    <property type="match status" value="1"/>
</dbReference>
<dbReference type="EMBL" id="JAVRHL010000002">
    <property type="protein sequence ID" value="MDT0682842.1"/>
    <property type="molecule type" value="Genomic_DNA"/>
</dbReference>
<dbReference type="PIRSF" id="PIRSF006769">
    <property type="entry name" value="RibD"/>
    <property type="match status" value="1"/>
</dbReference>
<keyword evidence="9 12" id="KW-0521">NADP</keyword>
<evidence type="ECO:0000256" key="2">
    <source>
        <dbReference type="ARBA" id="ARBA00004882"/>
    </source>
</evidence>
<dbReference type="Pfam" id="PF00383">
    <property type="entry name" value="dCMP_cyt_deam_1"/>
    <property type="match status" value="1"/>
</dbReference>
<dbReference type="NCBIfam" id="TIGR00326">
    <property type="entry name" value="eubact_ribD"/>
    <property type="match status" value="1"/>
</dbReference>
<dbReference type="Pfam" id="PF01872">
    <property type="entry name" value="RibD_C"/>
    <property type="match status" value="1"/>
</dbReference>
<evidence type="ECO:0000256" key="8">
    <source>
        <dbReference type="ARBA" id="ARBA00022833"/>
    </source>
</evidence>
<dbReference type="PROSITE" id="PS00903">
    <property type="entry name" value="CYT_DCMP_DEAMINASES_1"/>
    <property type="match status" value="1"/>
</dbReference>
<dbReference type="NCBIfam" id="TIGR00227">
    <property type="entry name" value="ribD_Cterm"/>
    <property type="match status" value="1"/>
</dbReference>
<dbReference type="InterPro" id="IPR016193">
    <property type="entry name" value="Cytidine_deaminase-like"/>
</dbReference>
<comment type="catalytic activity">
    <reaction evidence="12">
        <text>5-amino-6-(5-phospho-D-ribitylamino)uracil + NADP(+) = 5-amino-6-(5-phospho-D-ribosylamino)uracil + NADPH + H(+)</text>
        <dbReference type="Rhea" id="RHEA:17845"/>
        <dbReference type="ChEBI" id="CHEBI:15378"/>
        <dbReference type="ChEBI" id="CHEBI:57783"/>
        <dbReference type="ChEBI" id="CHEBI:58349"/>
        <dbReference type="ChEBI" id="CHEBI:58421"/>
        <dbReference type="ChEBI" id="CHEBI:58453"/>
        <dbReference type="EC" id="1.1.1.193"/>
    </reaction>
</comment>
<comment type="cofactor">
    <cofactor evidence="12">
        <name>Zn(2+)</name>
        <dbReference type="ChEBI" id="CHEBI:29105"/>
    </cofactor>
    <text evidence="12">Binds 1 zinc ion.</text>
</comment>
<dbReference type="PANTHER" id="PTHR38011:SF7">
    <property type="entry name" value="2,5-DIAMINO-6-RIBOSYLAMINO-4(3H)-PYRIMIDINONE 5'-PHOSPHATE REDUCTASE"/>
    <property type="match status" value="1"/>
</dbReference>
<evidence type="ECO:0000256" key="5">
    <source>
        <dbReference type="ARBA" id="ARBA00007417"/>
    </source>
</evidence>
<evidence type="ECO:0000313" key="14">
    <source>
        <dbReference type="EMBL" id="MDT0682842.1"/>
    </source>
</evidence>
<keyword evidence="8 12" id="KW-0862">Zinc</keyword>
<dbReference type="InterPro" id="IPR002125">
    <property type="entry name" value="CMP_dCMP_dom"/>
</dbReference>
<sequence>MRAALGLAARGLGRVWPNPAVGCVIVRDGRVVGRGRTQDGGRPHAEVVALTQAGRAAEGADVYVTLEPCAHHGKTPPCSDALVAAGPARVITALTDPDPRTAGQGHARLRAAGIDVVTGVLADEAERLQEGFLARVTSGRPMLTLKLAGSLDGRIATASGESRWITGPEARRLVHGMRARHDAVLIGSGTARADDPMLTVRGLGVDRQPVRIVASRRLDLNPKGRLAASARDVPLWLCHGPDAPTKRIAEWTEQGAILLECPLAGSQLDMAGLMAALGAAGLTRVFCEGGGQLAASLLGAGLVDELIAFTGGVALGAEGWPGLAAMGIGALDEAPRFRLNRLEEIGGDAVAYWRPHRENP</sequence>
<keyword evidence="7 12" id="KW-0479">Metal-binding</keyword>
<comment type="caution">
    <text evidence="14">The sequence shown here is derived from an EMBL/GenBank/DDBJ whole genome shotgun (WGS) entry which is preliminary data.</text>
</comment>
<dbReference type="PANTHER" id="PTHR38011">
    <property type="entry name" value="DIHYDROFOLATE REDUCTASE FAMILY PROTEIN (AFU_ORTHOLOGUE AFUA_8G06820)"/>
    <property type="match status" value="1"/>
</dbReference>
<comment type="function">
    <text evidence="1 12">Converts 2,5-diamino-6-(ribosylamino)-4(3h)-pyrimidinone 5'-phosphate into 5-amino-6-(ribosylamino)-2,4(1h,3h)-pyrimidinedione 5'-phosphate.</text>
</comment>
<accession>A0ABU3DI64</accession>
<dbReference type="InterPro" id="IPR016192">
    <property type="entry name" value="APOBEC/CMP_deaminase_Zn-bd"/>
</dbReference>
<dbReference type="Gene3D" id="3.40.140.10">
    <property type="entry name" value="Cytidine Deaminase, domain 2"/>
    <property type="match status" value="1"/>
</dbReference>
<dbReference type="Proteomes" id="UP001265259">
    <property type="component" value="Unassembled WGS sequence"/>
</dbReference>
<comment type="pathway">
    <text evidence="3 12">Cofactor biosynthesis; riboflavin biosynthesis; 5-amino-6-(D-ribitylamino)uracil from GTP: step 3/4.</text>
</comment>
<evidence type="ECO:0000256" key="9">
    <source>
        <dbReference type="ARBA" id="ARBA00022857"/>
    </source>
</evidence>
<comment type="similarity">
    <text evidence="5 12">In the C-terminal section; belongs to the HTP reductase family.</text>
</comment>
<comment type="similarity">
    <text evidence="4 12">In the N-terminal section; belongs to the cytidine and deoxycytidylate deaminase family.</text>
</comment>
<dbReference type="InterPro" id="IPR004794">
    <property type="entry name" value="Eubact_RibD"/>
</dbReference>
<evidence type="ECO:0000256" key="11">
    <source>
        <dbReference type="ARBA" id="ARBA00023268"/>
    </source>
</evidence>
<dbReference type="InterPro" id="IPR011549">
    <property type="entry name" value="RibD_C"/>
</dbReference>
<keyword evidence="15" id="KW-1185">Reference proteome</keyword>
<proteinExistence type="inferred from homology"/>
<evidence type="ECO:0000256" key="10">
    <source>
        <dbReference type="ARBA" id="ARBA00023002"/>
    </source>
</evidence>
<dbReference type="InterPro" id="IPR002734">
    <property type="entry name" value="RibDG_C"/>
</dbReference>
<feature type="domain" description="CMP/dCMP-type deaminase" evidence="13">
    <location>
        <begin position="1"/>
        <end position="117"/>
    </location>
</feature>
<evidence type="ECO:0000256" key="1">
    <source>
        <dbReference type="ARBA" id="ARBA00002151"/>
    </source>
</evidence>
<comment type="pathway">
    <text evidence="2 12">Cofactor biosynthesis; riboflavin biosynthesis; 5-amino-6-(D-ribitylamino)uracil from GTP: step 2/4.</text>
</comment>
<keyword evidence="6 12" id="KW-0686">Riboflavin biosynthesis</keyword>
<evidence type="ECO:0000313" key="15">
    <source>
        <dbReference type="Proteomes" id="UP001265259"/>
    </source>
</evidence>
<organism evidence="14 15">
    <name type="scientific">Tropicimonas omnivorans</name>
    <dbReference type="NCBI Taxonomy" id="3075590"/>
    <lineage>
        <taxon>Bacteria</taxon>
        <taxon>Pseudomonadati</taxon>
        <taxon>Pseudomonadota</taxon>
        <taxon>Alphaproteobacteria</taxon>
        <taxon>Rhodobacterales</taxon>
        <taxon>Roseobacteraceae</taxon>
        <taxon>Tropicimonas</taxon>
    </lineage>
</organism>
<name>A0ABU3DI64_9RHOB</name>
<gene>
    <name evidence="14" type="primary">ribD</name>
    <name evidence="14" type="ORF">RM543_09105</name>
</gene>
<comment type="catalytic activity">
    <reaction evidence="12">
        <text>2,5-diamino-6-hydroxy-4-(5-phosphoribosylamino)-pyrimidine + H2O + H(+) = 5-amino-6-(5-phospho-D-ribosylamino)uracil + NH4(+)</text>
        <dbReference type="Rhea" id="RHEA:21868"/>
        <dbReference type="ChEBI" id="CHEBI:15377"/>
        <dbReference type="ChEBI" id="CHEBI:15378"/>
        <dbReference type="ChEBI" id="CHEBI:28938"/>
        <dbReference type="ChEBI" id="CHEBI:58453"/>
        <dbReference type="ChEBI" id="CHEBI:58614"/>
        <dbReference type="EC" id="3.5.4.26"/>
    </reaction>
</comment>
<dbReference type="Gene3D" id="3.40.430.10">
    <property type="entry name" value="Dihydrofolate Reductase, subunit A"/>
    <property type="match status" value="1"/>
</dbReference>
<evidence type="ECO:0000256" key="3">
    <source>
        <dbReference type="ARBA" id="ARBA00004910"/>
    </source>
</evidence>
<dbReference type="SUPFAM" id="SSF53597">
    <property type="entry name" value="Dihydrofolate reductase-like"/>
    <property type="match status" value="1"/>
</dbReference>
<evidence type="ECO:0000259" key="13">
    <source>
        <dbReference type="PROSITE" id="PS51747"/>
    </source>
</evidence>
<reference evidence="14 15" key="1">
    <citation type="submission" date="2023-09" db="EMBL/GenBank/DDBJ databases">
        <authorList>
            <person name="Rey-Velasco X."/>
        </authorList>
    </citation>
    <scope>NUCLEOTIDE SEQUENCE [LARGE SCALE GENOMIC DNA]</scope>
    <source>
        <strain evidence="14 15">F158</strain>
    </source>
</reference>
<evidence type="ECO:0000256" key="4">
    <source>
        <dbReference type="ARBA" id="ARBA00005259"/>
    </source>
</evidence>
<dbReference type="EC" id="3.5.4.26" evidence="12"/>
<evidence type="ECO:0000256" key="12">
    <source>
        <dbReference type="PIRNR" id="PIRNR006769"/>
    </source>
</evidence>
<keyword evidence="12 14" id="KW-0378">Hydrolase</keyword>
<dbReference type="SUPFAM" id="SSF53927">
    <property type="entry name" value="Cytidine deaminase-like"/>
    <property type="match status" value="1"/>
</dbReference>
<dbReference type="GO" id="GO:0008835">
    <property type="term" value="F:diaminohydroxyphosphoribosylaminopyrimidine deaminase activity"/>
    <property type="evidence" value="ECO:0007669"/>
    <property type="project" value="UniProtKB-EC"/>
</dbReference>
<dbReference type="EC" id="1.1.1.193" evidence="12"/>